<dbReference type="SUPFAM" id="SSF53244">
    <property type="entry name" value="MurD-like peptide ligases, peptide-binding domain"/>
    <property type="match status" value="1"/>
</dbReference>
<keyword evidence="2" id="KW-0131">Cell cycle</keyword>
<comment type="caution">
    <text evidence="5">The sequence shown here is derived from an EMBL/GenBank/DDBJ whole genome shotgun (WGS) entry which is preliminary data.</text>
</comment>
<evidence type="ECO:0000259" key="3">
    <source>
        <dbReference type="Pfam" id="PF02875"/>
    </source>
</evidence>
<dbReference type="GO" id="GO:0071555">
    <property type="term" value="P:cell wall organization"/>
    <property type="evidence" value="ECO:0007669"/>
    <property type="project" value="UniProtKB-KW"/>
</dbReference>
<keyword evidence="5" id="KW-0436">Ligase</keyword>
<dbReference type="GO" id="GO:0005524">
    <property type="term" value="F:ATP binding"/>
    <property type="evidence" value="ECO:0007669"/>
    <property type="project" value="InterPro"/>
</dbReference>
<dbReference type="Gene3D" id="3.90.190.20">
    <property type="entry name" value="Mur ligase, C-terminal domain"/>
    <property type="match status" value="1"/>
</dbReference>
<feature type="domain" description="Mur ligase central" evidence="4">
    <location>
        <begin position="125"/>
        <end position="334"/>
    </location>
</feature>
<keyword evidence="2" id="KW-0132">Cell division</keyword>
<evidence type="ECO:0000256" key="1">
    <source>
        <dbReference type="ARBA" id="ARBA00005898"/>
    </source>
</evidence>
<feature type="domain" description="Mur ligase C-terminal" evidence="3">
    <location>
        <begin position="355"/>
        <end position="485"/>
    </location>
</feature>
<dbReference type="GO" id="GO:0051301">
    <property type="term" value="P:cell division"/>
    <property type="evidence" value="ECO:0007669"/>
    <property type="project" value="UniProtKB-KW"/>
</dbReference>
<dbReference type="SUPFAM" id="SSF53623">
    <property type="entry name" value="MurD-like peptide ligases, catalytic domain"/>
    <property type="match status" value="1"/>
</dbReference>
<dbReference type="InterPro" id="IPR035911">
    <property type="entry name" value="MurE/MurF_N"/>
</dbReference>
<evidence type="ECO:0000313" key="5">
    <source>
        <dbReference type="EMBL" id="RHD54444.1"/>
    </source>
</evidence>
<dbReference type="Gene3D" id="3.40.1190.10">
    <property type="entry name" value="Mur-like, catalytic domain"/>
    <property type="match status" value="1"/>
</dbReference>
<reference evidence="5 6" key="1">
    <citation type="submission" date="2018-08" db="EMBL/GenBank/DDBJ databases">
        <title>A genome reference for cultivated species of the human gut microbiota.</title>
        <authorList>
            <person name="Zou Y."/>
            <person name="Xue W."/>
            <person name="Luo G."/>
        </authorList>
    </citation>
    <scope>NUCLEOTIDE SEQUENCE [LARGE SCALE GENOMIC DNA]</scope>
    <source>
        <strain evidence="5 6">AM30-5LB</strain>
    </source>
</reference>
<dbReference type="SUPFAM" id="SSF63418">
    <property type="entry name" value="MurE/MurF N-terminal domain"/>
    <property type="match status" value="1"/>
</dbReference>
<dbReference type="InterPro" id="IPR005761">
    <property type="entry name" value="UDP-N-AcMur-Glu-dNH2Pim_ligase"/>
</dbReference>
<dbReference type="NCBIfam" id="TIGR01085">
    <property type="entry name" value="murE"/>
    <property type="match status" value="1"/>
</dbReference>
<comment type="subcellular location">
    <subcellularLocation>
        <location evidence="2">Cytoplasm</location>
    </subcellularLocation>
</comment>
<dbReference type="InterPro" id="IPR013221">
    <property type="entry name" value="Mur_ligase_cen"/>
</dbReference>
<dbReference type="GO" id="GO:0005737">
    <property type="term" value="C:cytoplasm"/>
    <property type="evidence" value="ECO:0007669"/>
    <property type="project" value="UniProtKB-SubCell"/>
</dbReference>
<keyword evidence="2" id="KW-0573">Peptidoglycan synthesis</keyword>
<comment type="similarity">
    <text evidence="1">Belongs to the MurCDEF family. MurE subfamily.</text>
</comment>
<dbReference type="GO" id="GO:0008360">
    <property type="term" value="P:regulation of cell shape"/>
    <property type="evidence" value="ECO:0007669"/>
    <property type="project" value="UniProtKB-KW"/>
</dbReference>
<keyword evidence="2" id="KW-0133">Cell shape</keyword>
<dbReference type="AlphaFoldDB" id="A0A414FU54"/>
<dbReference type="EMBL" id="QSJI01000010">
    <property type="protein sequence ID" value="RHD54444.1"/>
    <property type="molecule type" value="Genomic_DNA"/>
</dbReference>
<name>A0A414FU54_9ACTN</name>
<dbReference type="GO" id="GO:0009252">
    <property type="term" value="P:peptidoglycan biosynthetic process"/>
    <property type="evidence" value="ECO:0007669"/>
    <property type="project" value="UniProtKB-UniPathway"/>
</dbReference>
<comment type="pathway">
    <text evidence="2">Cell wall biogenesis; peptidoglycan biosynthesis.</text>
</comment>
<gene>
    <name evidence="5" type="ORF">DW787_07815</name>
</gene>
<proteinExistence type="inferred from homology"/>
<dbReference type="GO" id="GO:0016881">
    <property type="term" value="F:acid-amino acid ligase activity"/>
    <property type="evidence" value="ECO:0007669"/>
    <property type="project" value="InterPro"/>
</dbReference>
<evidence type="ECO:0000256" key="2">
    <source>
        <dbReference type="RuleBase" id="RU004135"/>
    </source>
</evidence>
<dbReference type="PANTHER" id="PTHR23135:SF4">
    <property type="entry name" value="UDP-N-ACETYLMURAMOYL-L-ALANYL-D-GLUTAMATE--2,6-DIAMINOPIMELATE LIGASE MURE HOMOLOG, CHLOROPLASTIC"/>
    <property type="match status" value="1"/>
</dbReference>
<evidence type="ECO:0000313" key="6">
    <source>
        <dbReference type="Proteomes" id="UP000286050"/>
    </source>
</evidence>
<dbReference type="PANTHER" id="PTHR23135">
    <property type="entry name" value="MUR LIGASE FAMILY MEMBER"/>
    <property type="match status" value="1"/>
</dbReference>
<dbReference type="InterPro" id="IPR036565">
    <property type="entry name" value="Mur-like_cat_sf"/>
</dbReference>
<accession>A0A414FU54</accession>
<sequence>MVDTLQMTRSLGSYADVLADAGIVREDVRDEARGIEIAYATDDSRRVVPRTLFVCKGAAFKREYLLQALAAGAVAYVSEVDYEVDDEVGHEVPRVLVNDIRMALGLLADAAYDHPSGRVKVCAFTGTKGKTTSAYYLRSILSEHAREMGRPVPALLTGVEYDDGVERGDSLLTTPESFELERRFANAASVGCEHVVMEASSQAIKFRRTLGVDFAVGAFTNFGEDHISPIEHPTLEDYLESKLLLFERCHVAVVNLDMDVTERALAAAHASRTVERVLTYSLEDAAADVFVPSYVRTERGIRATVRTPRIARELMIPSPAVFNLSNALGAIACAEALGISADAIETGLSRAYAPGRMELYPSESGRIMGVVDYAHNGMSLETLLRDLRASYPDREFAVVFGATGGKGVDRRETMGEAAGKLADRIVITEDDPGPEDPALICDAIARAVSAQGNENWRIVLDRSEAIRIAVSETHGPAVVIVTGKGNDPFMLRHGVREPYEPDGDQLRRALADWEREHV</sequence>
<dbReference type="UniPathway" id="UPA00219"/>
<dbReference type="RefSeq" id="WP_118272357.1">
    <property type="nucleotide sequence ID" value="NZ_QSJI01000010.1"/>
</dbReference>
<evidence type="ECO:0000259" key="4">
    <source>
        <dbReference type="Pfam" id="PF08245"/>
    </source>
</evidence>
<dbReference type="Gene3D" id="3.40.1390.10">
    <property type="entry name" value="MurE/MurF, N-terminal domain"/>
    <property type="match status" value="1"/>
</dbReference>
<keyword evidence="2" id="KW-0961">Cell wall biogenesis/degradation</keyword>
<dbReference type="Pfam" id="PF02875">
    <property type="entry name" value="Mur_ligase_C"/>
    <property type="match status" value="1"/>
</dbReference>
<dbReference type="Pfam" id="PF08245">
    <property type="entry name" value="Mur_ligase_M"/>
    <property type="match status" value="1"/>
</dbReference>
<organism evidence="5 6">
    <name type="scientific">Collinsella intestinalis</name>
    <dbReference type="NCBI Taxonomy" id="147207"/>
    <lineage>
        <taxon>Bacteria</taxon>
        <taxon>Bacillati</taxon>
        <taxon>Actinomycetota</taxon>
        <taxon>Coriobacteriia</taxon>
        <taxon>Coriobacteriales</taxon>
        <taxon>Coriobacteriaceae</taxon>
        <taxon>Collinsella</taxon>
    </lineage>
</organism>
<protein>
    <submittedName>
        <fullName evidence="5">UDP-N-acetylmuramoyl-L-alanyl-D-glutamate--2, 6-diaminopimelate ligase</fullName>
    </submittedName>
</protein>
<dbReference type="InterPro" id="IPR004101">
    <property type="entry name" value="Mur_ligase_C"/>
</dbReference>
<dbReference type="Proteomes" id="UP000286050">
    <property type="component" value="Unassembled WGS sequence"/>
</dbReference>
<dbReference type="InterPro" id="IPR036615">
    <property type="entry name" value="Mur_ligase_C_dom_sf"/>
</dbReference>